<keyword evidence="9" id="KW-1185">Reference proteome</keyword>
<dbReference type="Pfam" id="PF00018">
    <property type="entry name" value="SH3_1"/>
    <property type="match status" value="1"/>
</dbReference>
<dbReference type="Gene3D" id="2.30.30.40">
    <property type="entry name" value="SH3 Domains"/>
    <property type="match status" value="2"/>
</dbReference>
<evidence type="ECO:0000313" key="9">
    <source>
        <dbReference type="Proteomes" id="UP000001307"/>
    </source>
</evidence>
<proteinExistence type="predicted"/>
<evidence type="ECO:0000259" key="7">
    <source>
        <dbReference type="PROSITE" id="PS50002"/>
    </source>
</evidence>
<comment type="subcellular location">
    <subcellularLocation>
        <location evidence="1">Membrane</location>
        <topology evidence="1">Peripheral membrane protein</topology>
    </subcellularLocation>
</comment>
<evidence type="ECO:0000256" key="4">
    <source>
        <dbReference type="ARBA" id="ARBA00023136"/>
    </source>
</evidence>
<keyword evidence="4" id="KW-0472">Membrane</keyword>
<accession>E4XWG0</accession>
<dbReference type="InterPro" id="IPR036028">
    <property type="entry name" value="SH3-like_dom_sf"/>
</dbReference>
<feature type="compositionally biased region" description="Polar residues" evidence="6">
    <location>
        <begin position="73"/>
        <end position="84"/>
    </location>
</feature>
<keyword evidence="2 5" id="KW-0728">SH3 domain</keyword>
<dbReference type="InterPro" id="IPR050384">
    <property type="entry name" value="Endophilin_SH3RF"/>
</dbReference>
<feature type="region of interest" description="Disordered" evidence="6">
    <location>
        <begin position="1"/>
        <end position="25"/>
    </location>
</feature>
<evidence type="ECO:0000313" key="8">
    <source>
        <dbReference type="EMBL" id="CBY14015.1"/>
    </source>
</evidence>
<dbReference type="InParanoid" id="E4XWG0"/>
<dbReference type="SMART" id="SM00326">
    <property type="entry name" value="SH3"/>
    <property type="match status" value="2"/>
</dbReference>
<dbReference type="InterPro" id="IPR001452">
    <property type="entry name" value="SH3_domain"/>
</dbReference>
<feature type="compositionally biased region" description="Polar residues" evidence="6">
    <location>
        <begin position="285"/>
        <end position="299"/>
    </location>
</feature>
<evidence type="ECO:0000256" key="3">
    <source>
        <dbReference type="ARBA" id="ARBA00023054"/>
    </source>
</evidence>
<dbReference type="OrthoDB" id="14167at2759"/>
<evidence type="ECO:0000256" key="5">
    <source>
        <dbReference type="PROSITE-ProRule" id="PRU00192"/>
    </source>
</evidence>
<dbReference type="Pfam" id="PF14604">
    <property type="entry name" value="SH3_9"/>
    <property type="match status" value="1"/>
</dbReference>
<feature type="compositionally biased region" description="Basic and acidic residues" evidence="6">
    <location>
        <begin position="1"/>
        <end position="11"/>
    </location>
</feature>
<organism evidence="8">
    <name type="scientific">Oikopleura dioica</name>
    <name type="common">Tunicate</name>
    <dbReference type="NCBI Taxonomy" id="34765"/>
    <lineage>
        <taxon>Eukaryota</taxon>
        <taxon>Metazoa</taxon>
        <taxon>Chordata</taxon>
        <taxon>Tunicata</taxon>
        <taxon>Appendicularia</taxon>
        <taxon>Copelata</taxon>
        <taxon>Oikopleuridae</taxon>
        <taxon>Oikopleura</taxon>
    </lineage>
</organism>
<dbReference type="PANTHER" id="PTHR14167">
    <property type="entry name" value="SH3 DOMAIN-CONTAINING"/>
    <property type="match status" value="1"/>
</dbReference>
<feature type="domain" description="SH3" evidence="7">
    <location>
        <begin position="132"/>
        <end position="191"/>
    </location>
</feature>
<keyword evidence="3" id="KW-0175">Coiled coil</keyword>
<dbReference type="EMBL" id="FN653243">
    <property type="protein sequence ID" value="CBY14015.1"/>
    <property type="molecule type" value="Genomic_DNA"/>
</dbReference>
<gene>
    <name evidence="8" type="ORF">GSOID_T00006979001</name>
</gene>
<dbReference type="PANTHER" id="PTHR14167:SF81">
    <property type="entry name" value="ENDOPHILIN-A"/>
    <property type="match status" value="1"/>
</dbReference>
<name>E4XWG0_OIKDI</name>
<dbReference type="PRINTS" id="PR00452">
    <property type="entry name" value="SH3DOMAIN"/>
</dbReference>
<protein>
    <recommendedName>
        <fullName evidence="7">SH3 domain-containing protein</fullName>
    </recommendedName>
</protein>
<dbReference type="SUPFAM" id="SSF50044">
    <property type="entry name" value="SH3-domain"/>
    <property type="match status" value="2"/>
</dbReference>
<sequence length="325" mass="36457">MEQSRPGRIDDWNPAPEYIAENEPKQQKRLRCCSHCERHLFEDFAHQKESISEIVAKPWEKFFEDEEQIASSIRKSSTKEQLTSKLGARARSSSRRSSFGRDQISSNGSFLSTLARNLVPSTTSDQSVNSPRRNSTATVVFDFQARNARELSVLRDDSVLVDEIKNEQWAQCTKGSASGVVPLAYLRNNDRSSLSSLPRSPLSAKKGSAVAAFDLDSKSERHLRLEKGDTVQLINKLDKNWYEGVNPLTNESGIIPANYLANIVEPSSNKHPGNRTVSSDEVFEISSQQTTTARSSYPSKSEKIRQSLKDELDLAMKELSSHLQH</sequence>
<feature type="region of interest" description="Disordered" evidence="6">
    <location>
        <begin position="73"/>
        <end position="104"/>
    </location>
</feature>
<dbReference type="AlphaFoldDB" id="E4XWG0"/>
<feature type="region of interest" description="Disordered" evidence="6">
    <location>
        <begin position="285"/>
        <end position="304"/>
    </location>
</feature>
<reference evidence="8" key="1">
    <citation type="journal article" date="2010" name="Science">
        <title>Plasticity of animal genome architecture unmasked by rapid evolution of a pelagic tunicate.</title>
        <authorList>
            <person name="Denoeud F."/>
            <person name="Henriet S."/>
            <person name="Mungpakdee S."/>
            <person name="Aury J.M."/>
            <person name="Da Silva C."/>
            <person name="Brinkmann H."/>
            <person name="Mikhaleva J."/>
            <person name="Olsen L.C."/>
            <person name="Jubin C."/>
            <person name="Canestro C."/>
            <person name="Bouquet J.M."/>
            <person name="Danks G."/>
            <person name="Poulain J."/>
            <person name="Campsteijn C."/>
            <person name="Adamski M."/>
            <person name="Cross I."/>
            <person name="Yadetie F."/>
            <person name="Muffato M."/>
            <person name="Louis A."/>
            <person name="Butcher S."/>
            <person name="Tsagkogeorga G."/>
            <person name="Konrad A."/>
            <person name="Singh S."/>
            <person name="Jensen M.F."/>
            <person name="Cong E.H."/>
            <person name="Eikeseth-Otteraa H."/>
            <person name="Noel B."/>
            <person name="Anthouard V."/>
            <person name="Porcel B.M."/>
            <person name="Kachouri-Lafond R."/>
            <person name="Nishino A."/>
            <person name="Ugolini M."/>
            <person name="Chourrout P."/>
            <person name="Nishida H."/>
            <person name="Aasland R."/>
            <person name="Huzurbazar S."/>
            <person name="Westhof E."/>
            <person name="Delsuc F."/>
            <person name="Lehrach H."/>
            <person name="Reinhardt R."/>
            <person name="Weissenbach J."/>
            <person name="Roy S.W."/>
            <person name="Artiguenave F."/>
            <person name="Postlethwait J.H."/>
            <person name="Manak J.R."/>
            <person name="Thompson E.M."/>
            <person name="Jaillon O."/>
            <person name="Du Pasquier L."/>
            <person name="Boudinot P."/>
            <person name="Liberles D.A."/>
            <person name="Volff J.N."/>
            <person name="Philippe H."/>
            <person name="Lenhard B."/>
            <person name="Roest Crollius H."/>
            <person name="Wincker P."/>
            <person name="Chourrout D."/>
        </authorList>
    </citation>
    <scope>NUCLEOTIDE SEQUENCE [LARGE SCALE GENOMIC DNA]</scope>
</reference>
<evidence type="ECO:0000256" key="6">
    <source>
        <dbReference type="SAM" id="MobiDB-lite"/>
    </source>
</evidence>
<evidence type="ECO:0000256" key="1">
    <source>
        <dbReference type="ARBA" id="ARBA00004170"/>
    </source>
</evidence>
<evidence type="ECO:0000256" key="2">
    <source>
        <dbReference type="ARBA" id="ARBA00022443"/>
    </source>
</evidence>
<dbReference type="Proteomes" id="UP000001307">
    <property type="component" value="Unassembled WGS sequence"/>
</dbReference>
<dbReference type="PROSITE" id="PS50002">
    <property type="entry name" value="SH3"/>
    <property type="match status" value="2"/>
</dbReference>
<feature type="domain" description="SH3" evidence="7">
    <location>
        <begin position="204"/>
        <end position="265"/>
    </location>
</feature>